<keyword evidence="4 7" id="KW-0472">Membrane</keyword>
<evidence type="ECO:0000256" key="1">
    <source>
        <dbReference type="ARBA" id="ARBA00004193"/>
    </source>
</evidence>
<keyword evidence="9" id="KW-1185">Reference proteome</keyword>
<accession>D6ZAB0</accession>
<dbReference type="Pfam" id="PF16708">
    <property type="entry name" value="LppA"/>
    <property type="match status" value="1"/>
</dbReference>
<name>D6ZAB0_SEGRD</name>
<sequence>MPNTEAAMRKRKFWIVSLVIATAVLGSVVFCVGGFFLLGSWGSQLDPDHTSPHEVAQTEAALRRGGPAEADAQRVEAALIRAADAVAAQHPGVAWHWGEQTPEPLDCNPYHMFPATPPEQIVVRRVLFEGDLAAPARDAALAVFEEQAKAVGASLKDSFTTSDGRSGVTFSRSPGDIAFVVTWGRVDPRVVGNPTQEQQAAAVVEGRSACLFPQRYFTDRHLATPNR</sequence>
<dbReference type="GO" id="GO:0005886">
    <property type="term" value="C:plasma membrane"/>
    <property type="evidence" value="ECO:0007669"/>
    <property type="project" value="UniProtKB-SubCell"/>
</dbReference>
<evidence type="ECO:0000256" key="7">
    <source>
        <dbReference type="SAM" id="Phobius"/>
    </source>
</evidence>
<evidence type="ECO:0000256" key="4">
    <source>
        <dbReference type="ARBA" id="ARBA00023136"/>
    </source>
</evidence>
<evidence type="ECO:0000313" key="9">
    <source>
        <dbReference type="Proteomes" id="UP000002247"/>
    </source>
</evidence>
<organism evidence="8 9">
    <name type="scientific">Segniliparus rotundus (strain ATCC BAA-972 / CDC 1076 / CIP 108378 / DSM 44985 / JCM 13578)</name>
    <dbReference type="NCBI Taxonomy" id="640132"/>
    <lineage>
        <taxon>Bacteria</taxon>
        <taxon>Bacillati</taxon>
        <taxon>Actinomycetota</taxon>
        <taxon>Actinomycetes</taxon>
        <taxon>Mycobacteriales</taxon>
        <taxon>Segniliparaceae</taxon>
        <taxon>Segniliparus</taxon>
    </lineage>
</organism>
<reference evidence="8 9" key="1">
    <citation type="journal article" date="2010" name="Stand. Genomic Sci.">
        <title>Complete genome sequence of Segniliparus rotundus type strain (CDC 1076).</title>
        <authorList>
            <person name="Sikorski J."/>
            <person name="Lapidus A."/>
            <person name="Copeland A."/>
            <person name="Misra M."/>
            <person name="Glavina Del Rio T."/>
            <person name="Nolan M."/>
            <person name="Lucas S."/>
            <person name="Chen F."/>
            <person name="Tice H."/>
            <person name="Cheng J.F."/>
            <person name="Jando M."/>
            <person name="Schneider S."/>
            <person name="Bruce D."/>
            <person name="Goodwin L."/>
            <person name="Pitluck S."/>
            <person name="Liolios K."/>
            <person name="Mikhailova N."/>
            <person name="Pati A."/>
            <person name="Ivanova N."/>
            <person name="Mavromatis K."/>
            <person name="Chen A."/>
            <person name="Palaniappan K."/>
            <person name="Chertkov O."/>
            <person name="Land M."/>
            <person name="Hauser L."/>
            <person name="Chang Y.J."/>
            <person name="Jeffries C.D."/>
            <person name="Brettin T."/>
            <person name="Detter J.C."/>
            <person name="Han C."/>
            <person name="Rohde M."/>
            <person name="Goker M."/>
            <person name="Bristow J."/>
            <person name="Eisen J.A."/>
            <person name="Markowitz V."/>
            <person name="Hugenholtz P."/>
            <person name="Kyrpides N.C."/>
            <person name="Klenk H.P."/>
        </authorList>
    </citation>
    <scope>NUCLEOTIDE SEQUENCE [LARGE SCALE GENOMIC DNA]</scope>
    <source>
        <strain evidence="9">ATCC BAA-972 / CDC 1076 / CIP 108378 / DSM 44985 / JCM 13578</strain>
    </source>
</reference>
<evidence type="ECO:0000313" key="8">
    <source>
        <dbReference type="EMBL" id="ADG96652.1"/>
    </source>
</evidence>
<dbReference type="Proteomes" id="UP000002247">
    <property type="component" value="Chromosome"/>
</dbReference>
<comment type="subcellular location">
    <subcellularLocation>
        <location evidence="1">Cell membrane</location>
        <topology evidence="1">Lipid-anchor</topology>
    </subcellularLocation>
</comment>
<keyword evidence="3" id="KW-0732">Signal</keyword>
<feature type="transmembrane region" description="Helical" evidence="7">
    <location>
        <begin position="12"/>
        <end position="38"/>
    </location>
</feature>
<dbReference type="InterPro" id="IPR032018">
    <property type="entry name" value="LppA/LppB/LprP"/>
</dbReference>
<keyword evidence="5" id="KW-0564">Palmitate</keyword>
<dbReference type="EMBL" id="CP001958">
    <property type="protein sequence ID" value="ADG96652.1"/>
    <property type="molecule type" value="Genomic_DNA"/>
</dbReference>
<dbReference type="Gene3D" id="3.30.2030.20">
    <property type="match status" value="1"/>
</dbReference>
<dbReference type="HOGENOM" id="CLU_1199103_0_0_11"/>
<keyword evidence="2" id="KW-1003">Cell membrane</keyword>
<evidence type="ECO:0000256" key="3">
    <source>
        <dbReference type="ARBA" id="ARBA00022729"/>
    </source>
</evidence>
<keyword evidence="7" id="KW-0812">Transmembrane</keyword>
<dbReference type="OrthoDB" id="9841568at2"/>
<proteinExistence type="predicted"/>
<evidence type="ECO:0000256" key="2">
    <source>
        <dbReference type="ARBA" id="ARBA00022475"/>
    </source>
</evidence>
<protein>
    <submittedName>
        <fullName evidence="8">Uncharacterized protein</fullName>
    </submittedName>
</protein>
<gene>
    <name evidence="8" type="ordered locus">Srot_0163</name>
</gene>
<dbReference type="AlphaFoldDB" id="D6ZAB0"/>
<dbReference type="STRING" id="640132.Srot_0163"/>
<evidence type="ECO:0000256" key="6">
    <source>
        <dbReference type="ARBA" id="ARBA00023288"/>
    </source>
</evidence>
<dbReference type="RefSeq" id="WP_013137108.1">
    <property type="nucleotide sequence ID" value="NC_014168.1"/>
</dbReference>
<dbReference type="KEGG" id="srt:Srot_0163"/>
<keyword evidence="7" id="KW-1133">Transmembrane helix</keyword>
<keyword evidence="6" id="KW-0449">Lipoprotein</keyword>
<evidence type="ECO:0000256" key="5">
    <source>
        <dbReference type="ARBA" id="ARBA00023139"/>
    </source>
</evidence>